<proteinExistence type="predicted"/>
<dbReference type="PANTHER" id="PTHR46333:SF2">
    <property type="entry name" value="CYTOKINESIS PROTEIN 3"/>
    <property type="match status" value="1"/>
</dbReference>
<accession>A0A9Q1UZV8</accession>
<protein>
    <submittedName>
        <fullName evidence="2">Transglutaminase</fullName>
    </submittedName>
</protein>
<dbReference type="Pfam" id="PF01841">
    <property type="entry name" value="Transglut_core"/>
    <property type="match status" value="1"/>
</dbReference>
<dbReference type="Proteomes" id="UP000037540">
    <property type="component" value="Unassembled WGS sequence"/>
</dbReference>
<dbReference type="EMBL" id="LGVR01000017">
    <property type="protein sequence ID" value="KOA89461.1"/>
    <property type="molecule type" value="Genomic_DNA"/>
</dbReference>
<organism evidence="2 3">
    <name type="scientific">Clostridium botulinum</name>
    <dbReference type="NCBI Taxonomy" id="1491"/>
    <lineage>
        <taxon>Bacteria</taxon>
        <taxon>Bacillati</taxon>
        <taxon>Bacillota</taxon>
        <taxon>Clostridia</taxon>
        <taxon>Eubacteriales</taxon>
        <taxon>Clostridiaceae</taxon>
        <taxon>Clostridium</taxon>
    </lineage>
</organism>
<dbReference type="RefSeq" id="WP_013724936.1">
    <property type="nucleotide sequence ID" value="NZ_LGVO01000064.1"/>
</dbReference>
<dbReference type="Gene3D" id="3.10.620.30">
    <property type="match status" value="1"/>
</dbReference>
<evidence type="ECO:0000313" key="3">
    <source>
        <dbReference type="Proteomes" id="UP000037540"/>
    </source>
</evidence>
<dbReference type="OrthoDB" id="9788327at2"/>
<sequence length="396" mass="44643">MINKTKIKTLSIATVLGIALAGGVTTNAYAYGNNGFRSVSRVGANRTVGQAVVNNKKEFYDVLKSALEKFQTNVSIKVTNYNNRDYNLEIVNKIMAEHPDINYGYSGINGNIYGYPNNPEKTLNLNISYRIDKNTMIREKAAVQTKVQNIIQTVIKPGMSDAEKELALHDYVVKNADYDVRNYRAGIVTAEDHNAYGVLVNKTGVCESYAKAMYELLKAAGIECKYVAGYTNQGGGHAWNIVKLDNEWYNLDATWDDPISDRNISSGNQSMIPVSHKYFNVPDNIFNRDHRRGNLERTYPACNGTKYSFENLNIDEYTGDGKLFTKVQNVQQLDNEILKALTSHEDTLCIKLKGLNINLNQLMNRMQVIARNNRIYGFGMRASMSDSYIRVNLSWQ</sequence>
<evidence type="ECO:0000259" key="1">
    <source>
        <dbReference type="SMART" id="SM00460"/>
    </source>
</evidence>
<feature type="domain" description="Transglutaminase-like" evidence="1">
    <location>
        <begin position="198"/>
        <end position="255"/>
    </location>
</feature>
<name>A0A9Q1UZV8_CLOBO</name>
<dbReference type="InterPro" id="IPR002931">
    <property type="entry name" value="Transglutaminase-like"/>
</dbReference>
<dbReference type="GO" id="GO:0005737">
    <property type="term" value="C:cytoplasm"/>
    <property type="evidence" value="ECO:0007669"/>
    <property type="project" value="TreeGrafter"/>
</dbReference>
<dbReference type="InterPro" id="IPR052557">
    <property type="entry name" value="CAP/Cytokinesis_protein"/>
</dbReference>
<dbReference type="SUPFAM" id="SSF54001">
    <property type="entry name" value="Cysteine proteinases"/>
    <property type="match status" value="1"/>
</dbReference>
<dbReference type="InterPro" id="IPR038765">
    <property type="entry name" value="Papain-like_cys_pep_sf"/>
</dbReference>
<dbReference type="SMART" id="SM00460">
    <property type="entry name" value="TGc"/>
    <property type="match status" value="1"/>
</dbReference>
<reference evidence="2 3" key="1">
    <citation type="submission" date="2015-07" db="EMBL/GenBank/DDBJ databases">
        <title>Draft genome sequences of 17 French Clostridium botulinum group III.</title>
        <authorList>
            <person name="Woudstra C."/>
            <person name="Le Marechal C."/>
            <person name="Souillard R."/>
            <person name="Bayon-Auboyer M.-H."/>
            <person name="Dessouter D."/>
            <person name="Fach P."/>
        </authorList>
    </citation>
    <scope>NUCLEOTIDE SEQUENCE [LARGE SCALE GENOMIC DNA]</scope>
    <source>
        <strain evidence="2 3">12LNRI-CD</strain>
    </source>
</reference>
<gene>
    <name evidence="2" type="ORF">ADU74_04265</name>
</gene>
<dbReference type="PANTHER" id="PTHR46333">
    <property type="entry name" value="CYTOKINESIS PROTEIN 3"/>
    <property type="match status" value="1"/>
</dbReference>
<evidence type="ECO:0000313" key="2">
    <source>
        <dbReference type="EMBL" id="KOA89461.1"/>
    </source>
</evidence>
<dbReference type="AlphaFoldDB" id="A0A9Q1UZV8"/>
<comment type="caution">
    <text evidence="2">The sequence shown here is derived from an EMBL/GenBank/DDBJ whole genome shotgun (WGS) entry which is preliminary data.</text>
</comment>